<proteinExistence type="predicted"/>
<organism evidence="2 3">
    <name type="scientific">Coptotermes formosanus</name>
    <name type="common">Formosan subterranean termite</name>
    <dbReference type="NCBI Taxonomy" id="36987"/>
    <lineage>
        <taxon>Eukaryota</taxon>
        <taxon>Metazoa</taxon>
        <taxon>Ecdysozoa</taxon>
        <taxon>Arthropoda</taxon>
        <taxon>Hexapoda</taxon>
        <taxon>Insecta</taxon>
        <taxon>Pterygota</taxon>
        <taxon>Neoptera</taxon>
        <taxon>Polyneoptera</taxon>
        <taxon>Dictyoptera</taxon>
        <taxon>Blattodea</taxon>
        <taxon>Blattoidea</taxon>
        <taxon>Termitoidae</taxon>
        <taxon>Rhinotermitidae</taxon>
        <taxon>Coptotermes</taxon>
    </lineage>
</organism>
<dbReference type="InParanoid" id="A0A6L2Q0Q2"/>
<feature type="region of interest" description="Disordered" evidence="1">
    <location>
        <begin position="41"/>
        <end position="72"/>
    </location>
</feature>
<dbReference type="EMBL" id="BLKM01012984">
    <property type="protein sequence ID" value="GFG38289.1"/>
    <property type="molecule type" value="Genomic_DNA"/>
</dbReference>
<protein>
    <submittedName>
        <fullName evidence="2">Uncharacterized protein</fullName>
    </submittedName>
</protein>
<feature type="compositionally biased region" description="Polar residues" evidence="1">
    <location>
        <begin position="423"/>
        <end position="441"/>
    </location>
</feature>
<evidence type="ECO:0000313" key="3">
    <source>
        <dbReference type="Proteomes" id="UP000502823"/>
    </source>
</evidence>
<keyword evidence="3" id="KW-1185">Reference proteome</keyword>
<reference evidence="3" key="1">
    <citation type="submission" date="2020-01" db="EMBL/GenBank/DDBJ databases">
        <title>Draft genome sequence of the Termite Coptotermes fromosanus.</title>
        <authorList>
            <person name="Itakura S."/>
            <person name="Yosikawa Y."/>
            <person name="Umezawa K."/>
        </authorList>
    </citation>
    <scope>NUCLEOTIDE SEQUENCE [LARGE SCALE GENOMIC DNA]</scope>
</reference>
<name>A0A6L2Q0Q2_COPFO</name>
<feature type="compositionally biased region" description="Low complexity" evidence="1">
    <location>
        <begin position="124"/>
        <end position="139"/>
    </location>
</feature>
<dbReference type="Proteomes" id="UP000502823">
    <property type="component" value="Unassembled WGS sequence"/>
</dbReference>
<feature type="compositionally biased region" description="Low complexity" evidence="1">
    <location>
        <begin position="290"/>
        <end position="301"/>
    </location>
</feature>
<evidence type="ECO:0000313" key="2">
    <source>
        <dbReference type="EMBL" id="GFG38289.1"/>
    </source>
</evidence>
<accession>A0A6L2Q0Q2</accession>
<comment type="caution">
    <text evidence="2">The sequence shown here is derived from an EMBL/GenBank/DDBJ whole genome shotgun (WGS) entry which is preliminary data.</text>
</comment>
<feature type="non-terminal residue" evidence="2">
    <location>
        <position position="465"/>
    </location>
</feature>
<dbReference type="OrthoDB" id="8195374at2759"/>
<evidence type="ECO:0000256" key="1">
    <source>
        <dbReference type="SAM" id="MobiDB-lite"/>
    </source>
</evidence>
<feature type="region of interest" description="Disordered" evidence="1">
    <location>
        <begin position="281"/>
        <end position="442"/>
    </location>
</feature>
<dbReference type="AlphaFoldDB" id="A0A6L2Q0Q2"/>
<feature type="compositionally biased region" description="Basic and acidic residues" evidence="1">
    <location>
        <begin position="367"/>
        <end position="386"/>
    </location>
</feature>
<feature type="region of interest" description="Disordered" evidence="1">
    <location>
        <begin position="115"/>
        <end position="141"/>
    </location>
</feature>
<sequence>MDTLRPDERAAGVISGSDPYRELELYLEKVNEEIGEVFDQWQNSRKPSASIPIPANKKTPPVPPPRRSKNHDLTDWSEGLLAEFNNIIAQELNQLEANHAVTAGDMRLRITRSHSWENNDTDASGTSPSSPTVSDSFSGCSPSLHHRALGLARVLRRQRSPLLPEQTPGDAVLVKVSTLPDADVMFVTASDSDLMTHRKRDDTCTKFPSSDSAGVLARLEHMDRQNNSITETNTPTAEDVVQTLLTAMKPDTIVDTGTQTSPALSRSSSFTWVSTSSLLLHTDDDDDNRSTSSSSCSPQRSSSRDSLSDSPLGSVERDEPESGIGTASPPRSNKCAVPGDGSSKVRRKETWERLRRRGSSGRPSCGKCEDVWVRRESVETQTREDSSSLPRALRPYCLPIKPQHLRSSPSPSEDRDSPSSASLKLTTTPLSAELGNKSSSAPLLVKNALSSGAGSGKPEESFKKR</sequence>
<gene>
    <name evidence="2" type="ORF">Cfor_08929</name>
</gene>